<organism evidence="2 3">
    <name type="scientific">Paenibacillus aquistagni</name>
    <dbReference type="NCBI Taxonomy" id="1852522"/>
    <lineage>
        <taxon>Bacteria</taxon>
        <taxon>Bacillati</taxon>
        <taxon>Bacillota</taxon>
        <taxon>Bacilli</taxon>
        <taxon>Bacillales</taxon>
        <taxon>Paenibacillaceae</taxon>
        <taxon>Paenibacillus</taxon>
    </lineage>
</organism>
<accession>A0A1X7J278</accession>
<evidence type="ECO:0000256" key="1">
    <source>
        <dbReference type="SAM" id="Phobius"/>
    </source>
</evidence>
<gene>
    <name evidence="2" type="ORF">SAMN06295960_1123</name>
</gene>
<keyword evidence="1" id="KW-0812">Transmembrane</keyword>
<sequence>MKRMYLIVSAVIIAIILPIFLWYADEEKGINIAIIDKTVPNESYREHQGITWLLNHLKIKTQDGKPFAPSQDYTGYVPDDQNETYSLRKLPESYSDIDVIYIADTYGVYEEDLPWIEKEREGARSQKVYGGLEDQEWTPIMNRLQQKEKSLLIAEFNTFASPTDAKVREKVTAYLGLDWKGWTGRFFDELSPAQNQEIPQWIVEEYGDAWPYSGPGFLLVNDLTYEIVVLEDNKHITEHGISLTFTDEGEARFGLHTSPQYNYWFDIVTPESGATVLANYEWALTDAGSKLLKDKGIPEQFAAVLSTRHAAASSYYFAGDFNDVRKVPSLYQMKGLPSLYRIAQTYSDQAFYWSTYIPMMQSILSQFEDEPAQAVPKRKEQLTYNARVENNSFEVLEDGIWTPITIKGVNMGMAKPGVFPGEAAITEEEYYRWLEYIGEMNANTIRIYTLHPPGFYNALKRYNESHDKPIYVLHGVWINEESLEETLNAFEPDNLALFQQEMRTMVDVIHGNSLVEAKPGHASGYYQSDVSPYVVGWILGIEWYPFMVEHTNNIHANIGEFEGTYFETKGAKPFEHWLAQQMDHITTYEMQQYHSIRPMSFTNWVTTDILTHPSDSTGQEDIVSVDPNVIYTKRDMNVVNQFASYHIYPYYPDFLNFNKHYLTYTDHRGENNNYAAYLHELHAVHRLPILVAEFGVPGSRGLTHENPFGLNQGFLSEQEQGEILKRLYEDIIHENLLGGLIFTWQDEWFKRTWNTMDYDDPNRRPFWSNAQTNEQQFGLLSFDRHQIKVDGDPAEWSSAPLYKKEDGPLRALYMDHDERYLYIRIDYDPMQKGYPVLMLDVAPNQGNTWVKGKEGLSFEDGIDFLGVFRENEARLTVDAYYDFYNYQYGHKLELISPKNTVRNSGEFTKILYALNKEYYLPEEERIIPFSAYETGKWIKGNANPEAKDYNSLVDYSISKNGVLELRIPWLLIQAKDPSQKEFMGDFYKEGSEASLFVEGIKAGAWFEAEKGEVMDALPASVNGKIPPLQTYTWDNWDVPLTKERLKQSYDIVKELFLHYN</sequence>
<feature type="transmembrane region" description="Helical" evidence="1">
    <location>
        <begin position="5"/>
        <end position="24"/>
    </location>
</feature>
<dbReference type="SUPFAM" id="SSF51445">
    <property type="entry name" value="(Trans)glycosidases"/>
    <property type="match status" value="1"/>
</dbReference>
<protein>
    <recommendedName>
        <fullName evidence="4">Family 2 glycosyl transferase</fullName>
    </recommendedName>
</protein>
<dbReference type="STRING" id="1852522.SAMN06295960_1123"/>
<evidence type="ECO:0008006" key="4">
    <source>
        <dbReference type="Google" id="ProtNLM"/>
    </source>
</evidence>
<keyword evidence="3" id="KW-1185">Reference proteome</keyword>
<dbReference type="AlphaFoldDB" id="A0A1X7J278"/>
<name>A0A1X7J278_9BACL</name>
<dbReference type="Proteomes" id="UP000193834">
    <property type="component" value="Unassembled WGS sequence"/>
</dbReference>
<dbReference type="OrthoDB" id="916275at2"/>
<proteinExistence type="predicted"/>
<dbReference type="Gene3D" id="3.20.20.80">
    <property type="entry name" value="Glycosidases"/>
    <property type="match status" value="2"/>
</dbReference>
<dbReference type="InterPro" id="IPR017853">
    <property type="entry name" value="GH"/>
</dbReference>
<dbReference type="EMBL" id="FXAZ01000001">
    <property type="protein sequence ID" value="SMG21642.1"/>
    <property type="molecule type" value="Genomic_DNA"/>
</dbReference>
<evidence type="ECO:0000313" key="3">
    <source>
        <dbReference type="Proteomes" id="UP000193834"/>
    </source>
</evidence>
<reference evidence="2 3" key="1">
    <citation type="submission" date="2017-04" db="EMBL/GenBank/DDBJ databases">
        <authorList>
            <person name="Afonso C.L."/>
            <person name="Miller P.J."/>
            <person name="Scott M.A."/>
            <person name="Spackman E."/>
            <person name="Goraichik I."/>
            <person name="Dimitrov K.M."/>
            <person name="Suarez D.L."/>
            <person name="Swayne D.E."/>
        </authorList>
    </citation>
    <scope>NUCLEOTIDE SEQUENCE [LARGE SCALE GENOMIC DNA]</scope>
    <source>
        <strain evidence="2 3">11</strain>
    </source>
</reference>
<keyword evidence="1" id="KW-0472">Membrane</keyword>
<evidence type="ECO:0000313" key="2">
    <source>
        <dbReference type="EMBL" id="SMG21642.1"/>
    </source>
</evidence>
<keyword evidence="1" id="KW-1133">Transmembrane helix</keyword>
<dbReference type="RefSeq" id="WP_085493302.1">
    <property type="nucleotide sequence ID" value="NZ_FXAZ01000001.1"/>
</dbReference>